<dbReference type="InterPro" id="IPR038255">
    <property type="entry name" value="PBS_linker_sf"/>
</dbReference>
<keyword evidence="3" id="KW-0042">Antenna complex</keyword>
<evidence type="ECO:0000256" key="1">
    <source>
        <dbReference type="ARBA" id="ARBA00004445"/>
    </source>
</evidence>
<comment type="subcellular location">
    <subcellularLocation>
        <location evidence="1">Cellular thylakoid membrane</location>
        <topology evidence="1">Peripheral membrane protein</topology>
        <orientation evidence="1">Cytoplasmic side</orientation>
    </subcellularLocation>
</comment>
<comment type="similarity">
    <text evidence="7">Belongs to the phycobilisome linker protein family.</text>
</comment>
<organism evidence="9 10">
    <name type="scientific">Leptothoe spongobia TAU-MAC 1115</name>
    <dbReference type="NCBI Taxonomy" id="1967444"/>
    <lineage>
        <taxon>Bacteria</taxon>
        <taxon>Bacillati</taxon>
        <taxon>Cyanobacteriota</taxon>
        <taxon>Cyanophyceae</taxon>
        <taxon>Nodosilineales</taxon>
        <taxon>Cymatolegaceae</taxon>
        <taxon>Leptothoe</taxon>
        <taxon>Leptothoe spongobia</taxon>
    </lineage>
</organism>
<reference evidence="9" key="1">
    <citation type="submission" date="2020-11" db="EMBL/GenBank/DDBJ databases">
        <authorList>
            <person name="Konstantinou D."/>
            <person name="Gkelis S."/>
            <person name="Popin R."/>
            <person name="Fewer D."/>
            <person name="Sivonen K."/>
        </authorList>
    </citation>
    <scope>NUCLEOTIDE SEQUENCE</scope>
    <source>
        <strain evidence="9">TAU-MAC 1115</strain>
    </source>
</reference>
<dbReference type="PROSITE" id="PS51445">
    <property type="entry name" value="PBS_LINKER"/>
    <property type="match status" value="1"/>
</dbReference>
<dbReference type="GO" id="GO:0015979">
    <property type="term" value="P:photosynthesis"/>
    <property type="evidence" value="ECO:0007669"/>
    <property type="project" value="UniProtKB-KW"/>
</dbReference>
<evidence type="ECO:0000256" key="5">
    <source>
        <dbReference type="ARBA" id="ARBA00023078"/>
    </source>
</evidence>
<evidence type="ECO:0000313" key="10">
    <source>
        <dbReference type="Proteomes" id="UP000717364"/>
    </source>
</evidence>
<dbReference type="EMBL" id="JADOES010000014">
    <property type="protein sequence ID" value="MBT9315617.1"/>
    <property type="molecule type" value="Genomic_DNA"/>
</dbReference>
<evidence type="ECO:0000313" key="9">
    <source>
        <dbReference type="EMBL" id="MBT9315617.1"/>
    </source>
</evidence>
<dbReference type="AlphaFoldDB" id="A0A947DEM9"/>
<dbReference type="Proteomes" id="UP000717364">
    <property type="component" value="Unassembled WGS sequence"/>
</dbReference>
<keyword evidence="6" id="KW-0472">Membrane</keyword>
<gene>
    <name evidence="9" type="ORF">IXB50_09285</name>
</gene>
<evidence type="ECO:0000256" key="6">
    <source>
        <dbReference type="ARBA" id="ARBA00023136"/>
    </source>
</evidence>
<reference evidence="9" key="2">
    <citation type="journal article" date="2021" name="Mar. Drugs">
        <title>Genome Reduction and Secondary Metabolism of the Marine Sponge-Associated Cyanobacterium Leptothoe.</title>
        <authorList>
            <person name="Konstantinou D."/>
            <person name="Popin R.V."/>
            <person name="Fewer D.P."/>
            <person name="Sivonen K."/>
            <person name="Gkelis S."/>
        </authorList>
    </citation>
    <scope>NUCLEOTIDE SEQUENCE</scope>
    <source>
        <strain evidence="9">TAU-MAC 1115</strain>
    </source>
</reference>
<comment type="caution">
    <text evidence="9">The sequence shown here is derived from an EMBL/GenBank/DDBJ whole genome shotgun (WGS) entry which is preliminary data.</text>
</comment>
<evidence type="ECO:0000256" key="7">
    <source>
        <dbReference type="PROSITE-ProRule" id="PRU00775"/>
    </source>
</evidence>
<accession>A0A947DEM9</accession>
<keyword evidence="5" id="KW-0793">Thylakoid</keyword>
<dbReference type="PANTHER" id="PTHR34011">
    <property type="entry name" value="PHYCOBILISOME 32.1 KDA LINKER POLYPEPTIDE, PHYCOCYANIN-ASSOCIATED, ROD 2-RELATED"/>
    <property type="match status" value="1"/>
</dbReference>
<evidence type="ECO:0000256" key="4">
    <source>
        <dbReference type="ARBA" id="ARBA00022738"/>
    </source>
</evidence>
<dbReference type="GO" id="GO:0030089">
    <property type="term" value="C:phycobilisome"/>
    <property type="evidence" value="ECO:0007669"/>
    <property type="project" value="UniProtKB-UniRule"/>
</dbReference>
<protein>
    <submittedName>
        <fullName evidence="9">Phycobilisome rod-core linker polypeptide</fullName>
    </submittedName>
</protein>
<dbReference type="GO" id="GO:0031676">
    <property type="term" value="C:plasma membrane-derived thylakoid membrane"/>
    <property type="evidence" value="ECO:0007669"/>
    <property type="project" value="UniProtKB-SubCell"/>
</dbReference>
<sequence length="232" mass="25960">MIAECTGDVASSENMDLVIAAAYKQVFGNAHIMESERSREAESQVRSGDISVLEFIRQLAKSDRYRALFFDKCPNVTTIELNFKHLLGRAPESYEEISQHLKILSEQGFEADIDSYLDGDEYFQNFGTMQVPYLRGYSTQTGRTAVGFTRSFALFGAACSSDKSMFVDAAPELKPNLLQNSPGSVPSLRAIPDSYPQDIVAIPSPRIPMELKMMARDLLLTFESRQGYRPFP</sequence>
<evidence type="ECO:0000256" key="3">
    <source>
        <dbReference type="ARBA" id="ARBA00022549"/>
    </source>
</evidence>
<evidence type="ECO:0000259" key="8">
    <source>
        <dbReference type="PROSITE" id="PS51445"/>
    </source>
</evidence>
<dbReference type="Pfam" id="PF00427">
    <property type="entry name" value="PBS_linker_poly"/>
    <property type="match status" value="1"/>
</dbReference>
<keyword evidence="4 7" id="KW-0605">Phycobilisome</keyword>
<keyword evidence="10" id="KW-1185">Reference proteome</keyword>
<keyword evidence="2" id="KW-0602">Photosynthesis</keyword>
<proteinExistence type="inferred from homology"/>
<evidence type="ECO:0000256" key="2">
    <source>
        <dbReference type="ARBA" id="ARBA00022531"/>
    </source>
</evidence>
<dbReference type="Gene3D" id="1.10.3130.20">
    <property type="entry name" value="Phycobilisome linker domain"/>
    <property type="match status" value="1"/>
</dbReference>
<name>A0A947DEM9_9CYAN</name>
<feature type="domain" description="PBS-linker" evidence="8">
    <location>
        <begin position="1"/>
        <end position="163"/>
    </location>
</feature>
<dbReference type="PANTHER" id="PTHR34011:SF6">
    <property type="entry name" value="PHYCOBILIPROTEIN APCE"/>
    <property type="match status" value="1"/>
</dbReference>
<dbReference type="InterPro" id="IPR001297">
    <property type="entry name" value="PBS_linker_dom"/>
</dbReference>